<dbReference type="EMBL" id="JBHMAF010000068">
    <property type="protein sequence ID" value="MFB9759280.1"/>
    <property type="molecule type" value="Genomic_DNA"/>
</dbReference>
<evidence type="ECO:0000313" key="2">
    <source>
        <dbReference type="Proteomes" id="UP001589609"/>
    </source>
</evidence>
<comment type="caution">
    <text evidence="1">The sequence shown here is derived from an EMBL/GenBank/DDBJ whole genome shotgun (WGS) entry which is preliminary data.</text>
</comment>
<sequence>MECFEKEIQSTPRLEWCSLFLYHHHFAAKARGSSSRMVGALVQEHRNTYRVKKEKQLSLLVRDKVTSVMFAPYKEV</sequence>
<keyword evidence="2" id="KW-1185">Reference proteome</keyword>
<name>A0ABV5WFE0_9BACI</name>
<dbReference type="RefSeq" id="WP_379949579.1">
    <property type="nucleotide sequence ID" value="NZ_JBHMAF010000068.1"/>
</dbReference>
<gene>
    <name evidence="1" type="ORF">ACFFMS_12605</name>
</gene>
<reference evidence="1 2" key="1">
    <citation type="submission" date="2024-09" db="EMBL/GenBank/DDBJ databases">
        <authorList>
            <person name="Sun Q."/>
            <person name="Mori K."/>
        </authorList>
    </citation>
    <scope>NUCLEOTIDE SEQUENCE [LARGE SCALE GENOMIC DNA]</scope>
    <source>
        <strain evidence="1 2">JCM 11201</strain>
    </source>
</reference>
<protein>
    <submittedName>
        <fullName evidence="1">Uncharacterized protein</fullName>
    </submittedName>
</protein>
<organism evidence="1 2">
    <name type="scientific">Ectobacillus funiculus</name>
    <dbReference type="NCBI Taxonomy" id="137993"/>
    <lineage>
        <taxon>Bacteria</taxon>
        <taxon>Bacillati</taxon>
        <taxon>Bacillota</taxon>
        <taxon>Bacilli</taxon>
        <taxon>Bacillales</taxon>
        <taxon>Bacillaceae</taxon>
        <taxon>Ectobacillus</taxon>
    </lineage>
</organism>
<proteinExistence type="predicted"/>
<accession>A0ABV5WFE0</accession>
<evidence type="ECO:0000313" key="1">
    <source>
        <dbReference type="EMBL" id="MFB9759280.1"/>
    </source>
</evidence>
<dbReference type="Proteomes" id="UP001589609">
    <property type="component" value="Unassembled WGS sequence"/>
</dbReference>